<dbReference type="AlphaFoldDB" id="A0AAN6MDA2"/>
<dbReference type="Gene3D" id="3.30.200.20">
    <property type="entry name" value="Phosphorylase Kinase, domain 1"/>
    <property type="match status" value="1"/>
</dbReference>
<evidence type="ECO:0000256" key="3">
    <source>
        <dbReference type="ARBA" id="ARBA00022741"/>
    </source>
</evidence>
<evidence type="ECO:0000313" key="7">
    <source>
        <dbReference type="EMBL" id="KAK3897941.1"/>
    </source>
</evidence>
<dbReference type="Gene3D" id="1.10.510.10">
    <property type="entry name" value="Transferase(Phosphotransferase) domain 1"/>
    <property type="match status" value="1"/>
</dbReference>
<keyword evidence="2" id="KW-0808">Transferase</keyword>
<dbReference type="GO" id="GO:0004674">
    <property type="term" value="F:protein serine/threonine kinase activity"/>
    <property type="evidence" value="ECO:0007669"/>
    <property type="project" value="UniProtKB-KW"/>
</dbReference>
<dbReference type="GO" id="GO:0005524">
    <property type="term" value="F:ATP binding"/>
    <property type="evidence" value="ECO:0007669"/>
    <property type="project" value="UniProtKB-KW"/>
</dbReference>
<comment type="caution">
    <text evidence="7">The sequence shown here is derived from an EMBL/GenBank/DDBJ whole genome shotgun (WGS) entry which is preliminary data.</text>
</comment>
<evidence type="ECO:0000313" key="8">
    <source>
        <dbReference type="Proteomes" id="UP001303889"/>
    </source>
</evidence>
<dbReference type="EMBL" id="MU856036">
    <property type="protein sequence ID" value="KAK3897941.1"/>
    <property type="molecule type" value="Genomic_DNA"/>
</dbReference>
<name>A0AAN6MDA2_9PEZI</name>
<dbReference type="Proteomes" id="UP001303889">
    <property type="component" value="Unassembled WGS sequence"/>
</dbReference>
<reference evidence="7" key="2">
    <citation type="submission" date="2023-05" db="EMBL/GenBank/DDBJ databases">
        <authorList>
            <consortium name="Lawrence Berkeley National Laboratory"/>
            <person name="Steindorff A."/>
            <person name="Hensen N."/>
            <person name="Bonometti L."/>
            <person name="Westerberg I."/>
            <person name="Brannstrom I.O."/>
            <person name="Guillou S."/>
            <person name="Cros-Aarteil S."/>
            <person name="Calhoun S."/>
            <person name="Haridas S."/>
            <person name="Kuo A."/>
            <person name="Mondo S."/>
            <person name="Pangilinan J."/>
            <person name="Riley R."/>
            <person name="Labutti K."/>
            <person name="Andreopoulos B."/>
            <person name="Lipzen A."/>
            <person name="Chen C."/>
            <person name="Yanf M."/>
            <person name="Daum C."/>
            <person name="Ng V."/>
            <person name="Clum A."/>
            <person name="Ohm R."/>
            <person name="Martin F."/>
            <person name="Silar P."/>
            <person name="Natvig D."/>
            <person name="Lalanne C."/>
            <person name="Gautier V."/>
            <person name="Ament-Velasquez S.L."/>
            <person name="Kruys A."/>
            <person name="Hutchinson M.I."/>
            <person name="Powell A.J."/>
            <person name="Barry K."/>
            <person name="Miller A.N."/>
            <person name="Grigoriev I.V."/>
            <person name="Debuchy R."/>
            <person name="Gladieux P."/>
            <person name="Thoren M.H."/>
            <person name="Johannesson H."/>
        </authorList>
    </citation>
    <scope>NUCLEOTIDE SEQUENCE</scope>
    <source>
        <strain evidence="7">CBS 103.79</strain>
    </source>
</reference>
<keyword evidence="4 7" id="KW-0418">Kinase</keyword>
<feature type="domain" description="Protein kinase" evidence="6">
    <location>
        <begin position="1"/>
        <end position="263"/>
    </location>
</feature>
<dbReference type="PANTHER" id="PTHR45646">
    <property type="entry name" value="SERINE/THREONINE-PROTEIN KINASE DOA-RELATED"/>
    <property type="match status" value="1"/>
</dbReference>
<dbReference type="PANTHER" id="PTHR45646:SF11">
    <property type="entry name" value="SERINE_THREONINE-PROTEIN KINASE DOA"/>
    <property type="match status" value="1"/>
</dbReference>
<dbReference type="InterPro" id="IPR051175">
    <property type="entry name" value="CLK_kinases"/>
</dbReference>
<evidence type="ECO:0000259" key="6">
    <source>
        <dbReference type="PROSITE" id="PS50011"/>
    </source>
</evidence>
<organism evidence="7 8">
    <name type="scientific">Staphylotrichum tortipilum</name>
    <dbReference type="NCBI Taxonomy" id="2831512"/>
    <lineage>
        <taxon>Eukaryota</taxon>
        <taxon>Fungi</taxon>
        <taxon>Dikarya</taxon>
        <taxon>Ascomycota</taxon>
        <taxon>Pezizomycotina</taxon>
        <taxon>Sordariomycetes</taxon>
        <taxon>Sordariomycetidae</taxon>
        <taxon>Sordariales</taxon>
        <taxon>Chaetomiaceae</taxon>
        <taxon>Staphylotrichum</taxon>
    </lineage>
</organism>
<keyword evidence="1" id="KW-0723">Serine/threonine-protein kinase</keyword>
<dbReference type="GO" id="GO:0005634">
    <property type="term" value="C:nucleus"/>
    <property type="evidence" value="ECO:0007669"/>
    <property type="project" value="TreeGrafter"/>
</dbReference>
<dbReference type="SUPFAM" id="SSF56112">
    <property type="entry name" value="Protein kinase-like (PK-like)"/>
    <property type="match status" value="1"/>
</dbReference>
<gene>
    <name evidence="7" type="ORF">C8A05DRAFT_38487</name>
</gene>
<evidence type="ECO:0000256" key="2">
    <source>
        <dbReference type="ARBA" id="ARBA00022679"/>
    </source>
</evidence>
<dbReference type="InterPro" id="IPR011009">
    <property type="entry name" value="Kinase-like_dom_sf"/>
</dbReference>
<dbReference type="PROSITE" id="PS50011">
    <property type="entry name" value="PROTEIN_KINASE_DOM"/>
    <property type="match status" value="1"/>
</dbReference>
<dbReference type="InterPro" id="IPR000719">
    <property type="entry name" value="Prot_kinase_dom"/>
</dbReference>
<sequence length="263" mass="28001">MSLPAQQQNTRPPSRYSLNPLSTSLYRSLPPSASRHVVALRDSFEVFGPSGRHTCLVMDPAGPCAVWVLRRDRRQRLPAPLARRVLRDVLLGLQALHPGNILVAIEPLGDDASSSALESKLRQLPSDGDPLIRRDGKKDLWAGGPPPARAAGEELVWELEPVVRLADLGAVFEEGKPPAKVVTAVALRAPEAVLRDEGGLPLGRGVDVWAFGCLVFEVLAGQPLFPWLEGLKGLAGEETADEATLRWAFGSNVGGAGAVAGGV</sequence>
<dbReference type="SMART" id="SM00220">
    <property type="entry name" value="S_TKc"/>
    <property type="match status" value="1"/>
</dbReference>
<dbReference type="GO" id="GO:0043484">
    <property type="term" value="P:regulation of RNA splicing"/>
    <property type="evidence" value="ECO:0007669"/>
    <property type="project" value="TreeGrafter"/>
</dbReference>
<reference evidence="7" key="1">
    <citation type="journal article" date="2023" name="Mol. Phylogenet. Evol.">
        <title>Genome-scale phylogeny and comparative genomics of the fungal order Sordariales.</title>
        <authorList>
            <person name="Hensen N."/>
            <person name="Bonometti L."/>
            <person name="Westerberg I."/>
            <person name="Brannstrom I.O."/>
            <person name="Guillou S."/>
            <person name="Cros-Aarteil S."/>
            <person name="Calhoun S."/>
            <person name="Haridas S."/>
            <person name="Kuo A."/>
            <person name="Mondo S."/>
            <person name="Pangilinan J."/>
            <person name="Riley R."/>
            <person name="LaButti K."/>
            <person name="Andreopoulos B."/>
            <person name="Lipzen A."/>
            <person name="Chen C."/>
            <person name="Yan M."/>
            <person name="Daum C."/>
            <person name="Ng V."/>
            <person name="Clum A."/>
            <person name="Steindorff A."/>
            <person name="Ohm R.A."/>
            <person name="Martin F."/>
            <person name="Silar P."/>
            <person name="Natvig D.O."/>
            <person name="Lalanne C."/>
            <person name="Gautier V."/>
            <person name="Ament-Velasquez S.L."/>
            <person name="Kruys A."/>
            <person name="Hutchinson M.I."/>
            <person name="Powell A.J."/>
            <person name="Barry K."/>
            <person name="Miller A.N."/>
            <person name="Grigoriev I.V."/>
            <person name="Debuchy R."/>
            <person name="Gladieux P."/>
            <person name="Hiltunen Thoren M."/>
            <person name="Johannesson H."/>
        </authorList>
    </citation>
    <scope>NUCLEOTIDE SEQUENCE</scope>
    <source>
        <strain evidence="7">CBS 103.79</strain>
    </source>
</reference>
<evidence type="ECO:0000256" key="4">
    <source>
        <dbReference type="ARBA" id="ARBA00022777"/>
    </source>
</evidence>
<keyword evidence="3" id="KW-0547">Nucleotide-binding</keyword>
<proteinExistence type="predicted"/>
<evidence type="ECO:0000256" key="1">
    <source>
        <dbReference type="ARBA" id="ARBA00022527"/>
    </source>
</evidence>
<accession>A0AAN6MDA2</accession>
<protein>
    <submittedName>
        <fullName evidence="7">Kinase-like domain-containing protein</fullName>
    </submittedName>
</protein>
<evidence type="ECO:0000256" key="5">
    <source>
        <dbReference type="ARBA" id="ARBA00022840"/>
    </source>
</evidence>
<keyword evidence="5" id="KW-0067">ATP-binding</keyword>
<keyword evidence="8" id="KW-1185">Reference proteome</keyword>